<evidence type="ECO:0000256" key="2">
    <source>
        <dbReference type="SAM" id="MobiDB-lite"/>
    </source>
</evidence>
<feature type="compositionally biased region" description="Basic and acidic residues" evidence="2">
    <location>
        <begin position="134"/>
        <end position="144"/>
    </location>
</feature>
<dbReference type="Proteomes" id="UP001530315">
    <property type="component" value="Unassembled WGS sequence"/>
</dbReference>
<name>A0ABD3MWF5_9STRA</name>
<dbReference type="SUPFAM" id="SSF53474">
    <property type="entry name" value="alpha/beta-Hydrolases"/>
    <property type="match status" value="1"/>
</dbReference>
<dbReference type="PANTHER" id="PTHR48081:SF8">
    <property type="entry name" value="ALPHA_BETA HYDROLASE FOLD-3 DOMAIN-CONTAINING PROTEIN-RELATED"/>
    <property type="match status" value="1"/>
</dbReference>
<dbReference type="InterPro" id="IPR013094">
    <property type="entry name" value="AB_hydrolase_3"/>
</dbReference>
<dbReference type="GO" id="GO:0016787">
    <property type="term" value="F:hydrolase activity"/>
    <property type="evidence" value="ECO:0007669"/>
    <property type="project" value="UniProtKB-KW"/>
</dbReference>
<feature type="region of interest" description="Disordered" evidence="2">
    <location>
        <begin position="134"/>
        <end position="156"/>
    </location>
</feature>
<sequence length="290" mass="31151">MWIHGGGRVIGRSCLPGDVAICCRIVLLFGAPVLSADYRKPPGHPFPAGLDDLREAYRWLSGRVRGGRIGISGMSAGGGLAAELCQRLLDESRGRNDAVGGGGGGGGGGGEERQPAPLPLPACQLLLDPMLDDRTSCGAEKKSESSASFSSSSDDDAPPHILWNHKSNAFAWSLYLGPMYEPGMDSLPEYSSASRRRDLSGLPPAFVHVGDLDLFHDECSAYARRLVEHGVPTELVVTEGGYHGYMLVHIDSGPANEIWERLRAFGGRYLLDENGKNAGVNYKELAYIRE</sequence>
<feature type="region of interest" description="Disordered" evidence="2">
    <location>
        <begin position="95"/>
        <end position="118"/>
    </location>
</feature>
<evidence type="ECO:0000313" key="5">
    <source>
        <dbReference type="Proteomes" id="UP001530315"/>
    </source>
</evidence>
<protein>
    <recommendedName>
        <fullName evidence="3">Alpha/beta hydrolase fold-3 domain-containing protein</fullName>
    </recommendedName>
</protein>
<gene>
    <name evidence="4" type="ORF">ACHAW5_000011</name>
</gene>
<dbReference type="Pfam" id="PF07859">
    <property type="entry name" value="Abhydrolase_3"/>
    <property type="match status" value="1"/>
</dbReference>
<evidence type="ECO:0000259" key="3">
    <source>
        <dbReference type="Pfam" id="PF07859"/>
    </source>
</evidence>
<dbReference type="InterPro" id="IPR029058">
    <property type="entry name" value="AB_hydrolase_fold"/>
</dbReference>
<reference evidence="4 5" key="1">
    <citation type="submission" date="2024-10" db="EMBL/GenBank/DDBJ databases">
        <title>Updated reference genomes for cyclostephanoid diatoms.</title>
        <authorList>
            <person name="Roberts W.R."/>
            <person name="Alverson A.J."/>
        </authorList>
    </citation>
    <scope>NUCLEOTIDE SEQUENCE [LARGE SCALE GENOMIC DNA]</scope>
    <source>
        <strain evidence="4 5">AJA276-08</strain>
    </source>
</reference>
<dbReference type="InterPro" id="IPR050300">
    <property type="entry name" value="GDXG_lipolytic_enzyme"/>
</dbReference>
<dbReference type="AlphaFoldDB" id="A0ABD3MWF5"/>
<feature type="domain" description="Alpha/beta hydrolase fold-3" evidence="3">
    <location>
        <begin position="1"/>
        <end position="246"/>
    </location>
</feature>
<proteinExistence type="predicted"/>
<evidence type="ECO:0000256" key="1">
    <source>
        <dbReference type="ARBA" id="ARBA00022801"/>
    </source>
</evidence>
<accession>A0ABD3MWF5</accession>
<dbReference type="PANTHER" id="PTHR48081">
    <property type="entry name" value="AB HYDROLASE SUPERFAMILY PROTEIN C4A8.06C"/>
    <property type="match status" value="1"/>
</dbReference>
<feature type="compositionally biased region" description="Gly residues" evidence="2">
    <location>
        <begin position="99"/>
        <end position="109"/>
    </location>
</feature>
<dbReference type="Gene3D" id="3.40.50.1820">
    <property type="entry name" value="alpha/beta hydrolase"/>
    <property type="match status" value="1"/>
</dbReference>
<organism evidence="4 5">
    <name type="scientific">Stephanodiscus triporus</name>
    <dbReference type="NCBI Taxonomy" id="2934178"/>
    <lineage>
        <taxon>Eukaryota</taxon>
        <taxon>Sar</taxon>
        <taxon>Stramenopiles</taxon>
        <taxon>Ochrophyta</taxon>
        <taxon>Bacillariophyta</taxon>
        <taxon>Coscinodiscophyceae</taxon>
        <taxon>Thalassiosirophycidae</taxon>
        <taxon>Stephanodiscales</taxon>
        <taxon>Stephanodiscaceae</taxon>
        <taxon>Stephanodiscus</taxon>
    </lineage>
</organism>
<comment type="caution">
    <text evidence="4">The sequence shown here is derived from an EMBL/GenBank/DDBJ whole genome shotgun (WGS) entry which is preliminary data.</text>
</comment>
<keyword evidence="5" id="KW-1185">Reference proteome</keyword>
<keyword evidence="1" id="KW-0378">Hydrolase</keyword>
<evidence type="ECO:0000313" key="4">
    <source>
        <dbReference type="EMBL" id="KAL3768258.1"/>
    </source>
</evidence>
<dbReference type="EMBL" id="JALLAZ020001683">
    <property type="protein sequence ID" value="KAL3768258.1"/>
    <property type="molecule type" value="Genomic_DNA"/>
</dbReference>